<dbReference type="InterPro" id="IPR011060">
    <property type="entry name" value="RibuloseP-bd_barrel"/>
</dbReference>
<organism evidence="3 4">
    <name type="scientific">candidate division WWE3 bacterium CG_4_10_14_0_2_um_filter_41_14</name>
    <dbReference type="NCBI Taxonomy" id="1975072"/>
    <lineage>
        <taxon>Bacteria</taxon>
        <taxon>Katanobacteria</taxon>
    </lineage>
</organism>
<evidence type="ECO:0008006" key="5">
    <source>
        <dbReference type="Google" id="ProtNLM"/>
    </source>
</evidence>
<dbReference type="PANTHER" id="PTHR11749">
    <property type="entry name" value="RIBULOSE-5-PHOSPHATE-3-EPIMERASE"/>
    <property type="match status" value="1"/>
</dbReference>
<dbReference type="SUPFAM" id="SSF51366">
    <property type="entry name" value="Ribulose-phoshate binding barrel"/>
    <property type="match status" value="1"/>
</dbReference>
<dbReference type="GO" id="GO:0005975">
    <property type="term" value="P:carbohydrate metabolic process"/>
    <property type="evidence" value="ECO:0007669"/>
    <property type="project" value="InterPro"/>
</dbReference>
<dbReference type="EMBL" id="PFNL01000066">
    <property type="protein sequence ID" value="PIZ47057.1"/>
    <property type="molecule type" value="Genomic_DNA"/>
</dbReference>
<name>A0A2M7TK18_UNCKA</name>
<sequence length="215" mass="23147">MAQITNIIPALLTNSISELTEDIDKVSDVVDLVQIDVVDGYFAPYITCCPAPQIAAAEIDMPYEVHLMVEDPITMLNGWRIAGAERVIGQIEKMPDQEAFVKKASDLGLGVGLALTLKTPISDIAPALVNSLDLVLLMAHEVGVQGVSFDDIVLEKISQLHTLYPNLIIEVDGGIDEETIVKAHNSGASRFAVGSTIINSDDPQAMIQKLASLIR</sequence>
<comment type="caution">
    <text evidence="3">The sequence shown here is derived from an EMBL/GenBank/DDBJ whole genome shotgun (WGS) entry which is preliminary data.</text>
</comment>
<dbReference type="InterPro" id="IPR013785">
    <property type="entry name" value="Aldolase_TIM"/>
</dbReference>
<evidence type="ECO:0000256" key="1">
    <source>
        <dbReference type="ARBA" id="ARBA00022723"/>
    </source>
</evidence>
<dbReference type="GO" id="GO:0016857">
    <property type="term" value="F:racemase and epimerase activity, acting on carbohydrates and derivatives"/>
    <property type="evidence" value="ECO:0007669"/>
    <property type="project" value="InterPro"/>
</dbReference>
<gene>
    <name evidence="3" type="ORF">COY32_02245</name>
</gene>
<dbReference type="Pfam" id="PF00834">
    <property type="entry name" value="Ribul_P_3_epim"/>
    <property type="match status" value="1"/>
</dbReference>
<keyword evidence="2" id="KW-0413">Isomerase</keyword>
<dbReference type="Gene3D" id="3.20.20.70">
    <property type="entry name" value="Aldolase class I"/>
    <property type="match status" value="1"/>
</dbReference>
<dbReference type="InterPro" id="IPR000056">
    <property type="entry name" value="Ribul_P_3_epim-like"/>
</dbReference>
<evidence type="ECO:0000256" key="2">
    <source>
        <dbReference type="ARBA" id="ARBA00023235"/>
    </source>
</evidence>
<keyword evidence="1" id="KW-0479">Metal-binding</keyword>
<evidence type="ECO:0000313" key="3">
    <source>
        <dbReference type="EMBL" id="PIZ47057.1"/>
    </source>
</evidence>
<dbReference type="GO" id="GO:0046872">
    <property type="term" value="F:metal ion binding"/>
    <property type="evidence" value="ECO:0007669"/>
    <property type="project" value="UniProtKB-KW"/>
</dbReference>
<evidence type="ECO:0000313" key="4">
    <source>
        <dbReference type="Proteomes" id="UP000228920"/>
    </source>
</evidence>
<dbReference type="AlphaFoldDB" id="A0A2M7TK18"/>
<dbReference type="Proteomes" id="UP000228920">
    <property type="component" value="Unassembled WGS sequence"/>
</dbReference>
<proteinExistence type="predicted"/>
<protein>
    <recommendedName>
        <fullName evidence="5">Ribulose-phosphate 3-epimerase</fullName>
    </recommendedName>
</protein>
<reference evidence="4" key="1">
    <citation type="submission" date="2017-09" db="EMBL/GenBank/DDBJ databases">
        <title>Depth-based differentiation of microbial function through sediment-hosted aquifers and enrichment of novel symbionts in the deep terrestrial subsurface.</title>
        <authorList>
            <person name="Probst A.J."/>
            <person name="Ladd B."/>
            <person name="Jarett J.K."/>
            <person name="Geller-Mcgrath D.E."/>
            <person name="Sieber C.M.K."/>
            <person name="Emerson J.B."/>
            <person name="Anantharaman K."/>
            <person name="Thomas B.C."/>
            <person name="Malmstrom R."/>
            <person name="Stieglmeier M."/>
            <person name="Klingl A."/>
            <person name="Woyke T."/>
            <person name="Ryan C.M."/>
            <person name="Banfield J.F."/>
        </authorList>
    </citation>
    <scope>NUCLEOTIDE SEQUENCE [LARGE SCALE GENOMIC DNA]</scope>
</reference>
<accession>A0A2M7TK18</accession>